<accession>A0A2T3ATJ5</accession>
<dbReference type="PANTHER" id="PTHR47791">
    <property type="entry name" value="MEIOTICALLY UP-REGULATED GENE 191 PROTEIN"/>
    <property type="match status" value="1"/>
</dbReference>
<protein>
    <submittedName>
        <fullName evidence="1">Glycoside hydrolase family 76 protein</fullName>
    </submittedName>
</protein>
<keyword evidence="1" id="KW-0378">Hydrolase</keyword>
<dbReference type="Pfam" id="PF03663">
    <property type="entry name" value="Glyco_hydro_76"/>
    <property type="match status" value="1"/>
</dbReference>
<dbReference type="GO" id="GO:0005975">
    <property type="term" value="P:carbohydrate metabolic process"/>
    <property type="evidence" value="ECO:0007669"/>
    <property type="project" value="InterPro"/>
</dbReference>
<keyword evidence="2" id="KW-1185">Reference proteome</keyword>
<dbReference type="PANTHER" id="PTHR47791:SF1">
    <property type="entry name" value="ENDO MANNANASE, GH76 FAMILY (EUROFUNG)"/>
    <property type="match status" value="1"/>
</dbReference>
<dbReference type="GeneID" id="36577649"/>
<sequence>SGSYTSHAEAALNTLQTWYDVDTGLYNTTGWWNSANCLTTLGDLAAVDPTVKASAKEILANSIDKAQKFNLQMEKVVMPNFNIETIYANNGFLASLLSPNGFLNGYYDDEGWWTHAWIQAYDVTGDIQYLETAASIFQDMKNGSTTNCGGGIWWDKAQTYVNAIANELYLSAAAHLANRMFEKEYYLNIALEQWDWFQKSGMINSKNTINDGLTSSCKNNGGTVWSYNQGVILGALVELNKAAPDPSYLKAASTIATAALQALSDSNGILHDPCEPHCGADGSQFKGIFMRNLQRLQQVAPNQAFLASIAANADSIWATDRGPHDQLSLVWSGPFVAPANASTHSSALDALVAAV</sequence>
<feature type="non-terminal residue" evidence="1">
    <location>
        <position position="1"/>
    </location>
</feature>
<dbReference type="SUPFAM" id="SSF48208">
    <property type="entry name" value="Six-hairpin glycosidases"/>
    <property type="match status" value="1"/>
</dbReference>
<dbReference type="STRING" id="857342.A0A2T3ATJ5"/>
<gene>
    <name evidence="1" type="ORF">M430DRAFT_77004</name>
</gene>
<evidence type="ECO:0000313" key="1">
    <source>
        <dbReference type="EMBL" id="PSS10814.1"/>
    </source>
</evidence>
<reference evidence="1 2" key="1">
    <citation type="journal article" date="2018" name="New Phytol.">
        <title>Comparative genomics and transcriptomics depict ericoid mycorrhizal fungi as versatile saprotrophs and plant mutualists.</title>
        <authorList>
            <person name="Martino E."/>
            <person name="Morin E."/>
            <person name="Grelet G.A."/>
            <person name="Kuo A."/>
            <person name="Kohler A."/>
            <person name="Daghino S."/>
            <person name="Barry K.W."/>
            <person name="Cichocki N."/>
            <person name="Clum A."/>
            <person name="Dockter R.B."/>
            <person name="Hainaut M."/>
            <person name="Kuo R.C."/>
            <person name="LaButti K."/>
            <person name="Lindahl B.D."/>
            <person name="Lindquist E.A."/>
            <person name="Lipzen A."/>
            <person name="Khouja H.R."/>
            <person name="Magnuson J."/>
            <person name="Murat C."/>
            <person name="Ohm R.A."/>
            <person name="Singer S.W."/>
            <person name="Spatafora J.W."/>
            <person name="Wang M."/>
            <person name="Veneault-Fourrey C."/>
            <person name="Henrissat B."/>
            <person name="Grigoriev I.V."/>
            <person name="Martin F.M."/>
            <person name="Perotto S."/>
        </authorList>
    </citation>
    <scope>NUCLEOTIDE SEQUENCE [LARGE SCALE GENOMIC DNA]</scope>
    <source>
        <strain evidence="1 2">ATCC 22711</strain>
    </source>
</reference>
<proteinExistence type="predicted"/>
<name>A0A2T3ATJ5_AMORE</name>
<dbReference type="InterPro" id="IPR008928">
    <property type="entry name" value="6-hairpin_glycosidase_sf"/>
</dbReference>
<feature type="non-terminal residue" evidence="1">
    <location>
        <position position="355"/>
    </location>
</feature>
<dbReference type="InterPro" id="IPR053169">
    <property type="entry name" value="MUG_Protein"/>
</dbReference>
<dbReference type="RefSeq" id="XP_024717993.1">
    <property type="nucleotide sequence ID" value="XM_024869568.1"/>
</dbReference>
<dbReference type="GO" id="GO:0016787">
    <property type="term" value="F:hydrolase activity"/>
    <property type="evidence" value="ECO:0007669"/>
    <property type="project" value="UniProtKB-KW"/>
</dbReference>
<evidence type="ECO:0000313" key="2">
    <source>
        <dbReference type="Proteomes" id="UP000241818"/>
    </source>
</evidence>
<dbReference type="AlphaFoldDB" id="A0A2T3ATJ5"/>
<dbReference type="InParanoid" id="A0A2T3ATJ5"/>
<organism evidence="1 2">
    <name type="scientific">Amorphotheca resinae ATCC 22711</name>
    <dbReference type="NCBI Taxonomy" id="857342"/>
    <lineage>
        <taxon>Eukaryota</taxon>
        <taxon>Fungi</taxon>
        <taxon>Dikarya</taxon>
        <taxon>Ascomycota</taxon>
        <taxon>Pezizomycotina</taxon>
        <taxon>Leotiomycetes</taxon>
        <taxon>Helotiales</taxon>
        <taxon>Amorphothecaceae</taxon>
        <taxon>Amorphotheca</taxon>
    </lineage>
</organism>
<dbReference type="Proteomes" id="UP000241818">
    <property type="component" value="Unassembled WGS sequence"/>
</dbReference>
<dbReference type="OrthoDB" id="9984024at2759"/>
<dbReference type="InterPro" id="IPR005198">
    <property type="entry name" value="Glyco_hydro_76"/>
</dbReference>
<dbReference type="Gene3D" id="1.50.10.20">
    <property type="match status" value="1"/>
</dbReference>
<dbReference type="EMBL" id="KZ679016">
    <property type="protein sequence ID" value="PSS10814.1"/>
    <property type="molecule type" value="Genomic_DNA"/>
</dbReference>